<feature type="transmembrane region" description="Helical" evidence="1">
    <location>
        <begin position="39"/>
        <end position="57"/>
    </location>
</feature>
<feature type="transmembrane region" description="Helical" evidence="1">
    <location>
        <begin position="299"/>
        <end position="319"/>
    </location>
</feature>
<keyword evidence="1" id="KW-0472">Membrane</keyword>
<keyword evidence="1" id="KW-0812">Transmembrane</keyword>
<evidence type="ECO:0000256" key="1">
    <source>
        <dbReference type="SAM" id="Phobius"/>
    </source>
</evidence>
<evidence type="ECO:0000313" key="3">
    <source>
        <dbReference type="EMBL" id="MCR8633906.1"/>
    </source>
</evidence>
<dbReference type="Proteomes" id="UP001300012">
    <property type="component" value="Unassembled WGS sequence"/>
</dbReference>
<dbReference type="EMBL" id="JANQBD010000017">
    <property type="protein sequence ID" value="MCR8633906.1"/>
    <property type="molecule type" value="Genomic_DNA"/>
</dbReference>
<keyword evidence="1" id="KW-1133">Transmembrane helix</keyword>
<feature type="transmembrane region" description="Helical" evidence="1">
    <location>
        <begin position="186"/>
        <end position="203"/>
    </location>
</feature>
<dbReference type="Pfam" id="PF07885">
    <property type="entry name" value="Ion_trans_2"/>
    <property type="match status" value="1"/>
</dbReference>
<keyword evidence="4" id="KW-1185">Reference proteome</keyword>
<evidence type="ECO:0000259" key="2">
    <source>
        <dbReference type="Pfam" id="PF07885"/>
    </source>
</evidence>
<protein>
    <submittedName>
        <fullName evidence="3">Ion channel</fullName>
    </submittedName>
</protein>
<name>A0ABT1YL38_9BACL</name>
<dbReference type="InterPro" id="IPR013099">
    <property type="entry name" value="K_chnl_dom"/>
</dbReference>
<dbReference type="SUPFAM" id="SSF81324">
    <property type="entry name" value="Voltage-gated potassium channels"/>
    <property type="match status" value="1"/>
</dbReference>
<accession>A0ABT1YL38</accession>
<feature type="transmembrane region" description="Helical" evidence="1">
    <location>
        <begin position="145"/>
        <end position="165"/>
    </location>
</feature>
<comment type="caution">
    <text evidence="3">The sequence shown here is derived from an EMBL/GenBank/DDBJ whole genome shotgun (WGS) entry which is preliminary data.</text>
</comment>
<gene>
    <name evidence="3" type="ORF">NV381_22215</name>
</gene>
<feature type="transmembrane region" description="Helical" evidence="1">
    <location>
        <begin position="256"/>
        <end position="278"/>
    </location>
</feature>
<reference evidence="3 4" key="1">
    <citation type="submission" date="2022-08" db="EMBL/GenBank/DDBJ databases">
        <title>Paenibacillus endoradicis sp. nov., Paenibacillus radicibacter sp. nov and Paenibacillus pararadicis sp. nov., three cold-adapted plant growth-promoting bacteria isolated from root of Larix gmelinii in Great Khingan.</title>
        <authorList>
            <person name="Xue H."/>
        </authorList>
    </citation>
    <scope>NUCLEOTIDE SEQUENCE [LARGE SCALE GENOMIC DNA]</scope>
    <source>
        <strain evidence="3 4">N5-1-1-5</strain>
    </source>
</reference>
<dbReference type="Gene3D" id="1.10.287.70">
    <property type="match status" value="1"/>
</dbReference>
<sequence>MNDEKSQTFTSIKLDIGEPLPPRSKKRFSKFENSIRRHFPLMLMSVLIFQIVSITYFELFSLLKIGITDEPTQHPLNWIRLIIFIVSLSTLFVSLRVQWLNGSTGLTLFYLSLIIMLGLLTTQLLNVSQLIFGREIIFKAFFDNINYLFITTGVMCCVIMLYVNVYKAIRKLNYSKITTKVVVSQCFYIMLLSFAIIFLFSYLEWSMNDYFKSEALLKYSNGDKVNNFFDFFYFNTITYFTVGYGDIVATSIFSKVLSIIESFISHLNALILIALIILNKREIIHEVKEYRLDMYLGRIFISLQILWVILFAIQFIPSIRIPSWSVGTSVSGFQLNF</sequence>
<dbReference type="RefSeq" id="WP_258215638.1">
    <property type="nucleotide sequence ID" value="NZ_JANQBD010000017.1"/>
</dbReference>
<feature type="transmembrane region" description="Helical" evidence="1">
    <location>
        <begin position="107"/>
        <end position="125"/>
    </location>
</feature>
<proteinExistence type="predicted"/>
<feature type="transmembrane region" description="Helical" evidence="1">
    <location>
        <begin position="77"/>
        <end position="95"/>
    </location>
</feature>
<organism evidence="3 4">
    <name type="scientific">Paenibacillus radicis</name>
    <name type="common">ex Xue et al. 2023</name>
    <dbReference type="NCBI Taxonomy" id="2972489"/>
    <lineage>
        <taxon>Bacteria</taxon>
        <taxon>Bacillati</taxon>
        <taxon>Bacillota</taxon>
        <taxon>Bacilli</taxon>
        <taxon>Bacillales</taxon>
        <taxon>Paenibacillaceae</taxon>
        <taxon>Paenibacillus</taxon>
    </lineage>
</organism>
<feature type="domain" description="Potassium channel" evidence="2">
    <location>
        <begin position="210"/>
        <end position="276"/>
    </location>
</feature>
<evidence type="ECO:0000313" key="4">
    <source>
        <dbReference type="Proteomes" id="UP001300012"/>
    </source>
</evidence>